<organism evidence="1 2">
    <name type="scientific">Flavobacterium indicum (strain DSM 17447 / CIP 109464 / GPTSA100-9)</name>
    <dbReference type="NCBI Taxonomy" id="1094466"/>
    <lineage>
        <taxon>Bacteria</taxon>
        <taxon>Pseudomonadati</taxon>
        <taxon>Bacteroidota</taxon>
        <taxon>Flavobacteriia</taxon>
        <taxon>Flavobacteriales</taxon>
        <taxon>Flavobacteriaceae</taxon>
        <taxon>Flavobacterium</taxon>
    </lineage>
</organism>
<evidence type="ECO:0000313" key="2">
    <source>
        <dbReference type="Proteomes" id="UP000007599"/>
    </source>
</evidence>
<dbReference type="HOGENOM" id="CLU_2879268_0_0_10"/>
<gene>
    <name evidence="1" type="ordered locus">KQS_07750</name>
</gene>
<dbReference type="PATRIC" id="fig|1094466.5.peg.1521"/>
<dbReference type="AlphaFoldDB" id="H8XSV6"/>
<sequence>MIDKEEIKQVLKRDEEILPISFNQTIVRDKVDFSKKNLKSVKSIYYKDGDYQIFPYYKQITQF</sequence>
<evidence type="ECO:0000313" key="1">
    <source>
        <dbReference type="EMBL" id="CCG53498.1"/>
    </source>
</evidence>
<dbReference type="Proteomes" id="UP000007599">
    <property type="component" value="Chromosome I"/>
</dbReference>
<dbReference type="STRING" id="1094466.KQS_07750"/>
<protein>
    <submittedName>
        <fullName evidence="1">Uncharacterized protein</fullName>
    </submittedName>
</protein>
<dbReference type="RefSeq" id="WP_014388621.1">
    <property type="nucleotide sequence ID" value="NC_017025.1"/>
</dbReference>
<name>H8XSV6_FLAIG</name>
<accession>H8XSV6</accession>
<keyword evidence="2" id="KW-1185">Reference proteome</keyword>
<proteinExistence type="predicted"/>
<dbReference type="KEGG" id="fin:KQS_07750"/>
<reference evidence="2" key="2">
    <citation type="submission" date="2012-03" db="EMBL/GenBank/DDBJ databases">
        <title>Complete genome sequence of Flavobacterium indicum GPTSA100-9T, isolated from warm spring water.</title>
        <authorList>
            <person name="Barbier P."/>
            <person name="Houel A."/>
            <person name="Loux V."/>
            <person name="Poulain J."/>
            <person name="Bernardet J.-F."/>
            <person name="Touchon M."/>
            <person name="Duchaud E."/>
        </authorList>
    </citation>
    <scope>NUCLEOTIDE SEQUENCE [LARGE SCALE GENOMIC DNA]</scope>
    <source>
        <strain evidence="2">DSM 17447 / CIP 109464 / GPTSA100-9</strain>
    </source>
</reference>
<reference evidence="1 2" key="1">
    <citation type="journal article" date="2012" name="J. Bacteriol.">
        <title>Complete Genome Sequence of Flavobacterium indicum GPSTA100-9T, Isolated from Warm Spring Water.</title>
        <authorList>
            <person name="Barbier P."/>
            <person name="Houel A."/>
            <person name="Loux V."/>
            <person name="Poulain J."/>
            <person name="Bernardet J.F."/>
            <person name="Touchon M."/>
            <person name="Duchaud E."/>
        </authorList>
    </citation>
    <scope>NUCLEOTIDE SEQUENCE [LARGE SCALE GENOMIC DNA]</scope>
    <source>
        <strain evidence="2">DSM 17447 / CIP 109464 / GPTSA100-9</strain>
    </source>
</reference>
<dbReference type="EMBL" id="HE774682">
    <property type="protein sequence ID" value="CCG53498.1"/>
    <property type="molecule type" value="Genomic_DNA"/>
</dbReference>